<gene>
    <name evidence="1" type="ORF">SAMN05421548_1052</name>
</gene>
<proteinExistence type="predicted"/>
<protein>
    <submittedName>
        <fullName evidence="1">Uncharacterized protein</fullName>
    </submittedName>
</protein>
<sequence>MTSSNPEAADSAETPSAALSRRWKIEAHDQDGTSRADDVEAFIQRTGLDTIAPGRFSALLLLNLFAASMAGVMEPSCVVREIKALEGGKNSGFKPGRPLNHLPLKGLWHKHYQVMSLPSLAKNIKRGMDIHGMPLFEQRMKEAQAAGEVRYVQVEDVAALASDVVHGNYMRLHDENRLAGEWLIYARHEDQNYYLTICTHDKATHATVRQQIEDVCGMEFPFVKDLLAAV</sequence>
<name>A0A1G6JV35_9BURK</name>
<keyword evidence="2" id="KW-1185">Reference proteome</keyword>
<reference evidence="2" key="1">
    <citation type="submission" date="2016-09" db="EMBL/GenBank/DDBJ databases">
        <authorList>
            <person name="Varghese N."/>
            <person name="Submissions S."/>
        </authorList>
    </citation>
    <scope>NUCLEOTIDE SEQUENCE [LARGE SCALE GENOMIC DNA]</scope>
    <source>
        <strain evidence="2">TNe-862</strain>
    </source>
</reference>
<evidence type="ECO:0000313" key="2">
    <source>
        <dbReference type="Proteomes" id="UP000198908"/>
    </source>
</evidence>
<evidence type="ECO:0000313" key="1">
    <source>
        <dbReference type="EMBL" id="SDC22610.1"/>
    </source>
</evidence>
<dbReference type="RefSeq" id="WP_218136996.1">
    <property type="nucleotide sequence ID" value="NZ_FMYQ01000005.1"/>
</dbReference>
<dbReference type="AlphaFoldDB" id="A0A1G6JV35"/>
<organism evidence="1 2">
    <name type="scientific">Paraburkholderia lycopersici</name>
    <dbReference type="NCBI Taxonomy" id="416944"/>
    <lineage>
        <taxon>Bacteria</taxon>
        <taxon>Pseudomonadati</taxon>
        <taxon>Pseudomonadota</taxon>
        <taxon>Betaproteobacteria</taxon>
        <taxon>Burkholderiales</taxon>
        <taxon>Burkholderiaceae</taxon>
        <taxon>Paraburkholderia</taxon>
    </lineage>
</organism>
<dbReference type="EMBL" id="FMYQ01000005">
    <property type="protein sequence ID" value="SDC22610.1"/>
    <property type="molecule type" value="Genomic_DNA"/>
</dbReference>
<accession>A0A1G6JV35</accession>
<dbReference type="Proteomes" id="UP000198908">
    <property type="component" value="Unassembled WGS sequence"/>
</dbReference>